<comment type="caution">
    <text evidence="2">The sequence shown here is derived from an EMBL/GenBank/DDBJ whole genome shotgun (WGS) entry which is preliminary data.</text>
</comment>
<dbReference type="EMBL" id="JACEIK010000538">
    <property type="protein sequence ID" value="MCD7458755.1"/>
    <property type="molecule type" value="Genomic_DNA"/>
</dbReference>
<organism evidence="2 3">
    <name type="scientific">Datura stramonium</name>
    <name type="common">Jimsonweed</name>
    <name type="synonym">Common thornapple</name>
    <dbReference type="NCBI Taxonomy" id="4076"/>
    <lineage>
        <taxon>Eukaryota</taxon>
        <taxon>Viridiplantae</taxon>
        <taxon>Streptophyta</taxon>
        <taxon>Embryophyta</taxon>
        <taxon>Tracheophyta</taxon>
        <taxon>Spermatophyta</taxon>
        <taxon>Magnoliopsida</taxon>
        <taxon>eudicotyledons</taxon>
        <taxon>Gunneridae</taxon>
        <taxon>Pentapetalae</taxon>
        <taxon>asterids</taxon>
        <taxon>lamiids</taxon>
        <taxon>Solanales</taxon>
        <taxon>Solanaceae</taxon>
        <taxon>Solanoideae</taxon>
        <taxon>Datureae</taxon>
        <taxon>Datura</taxon>
    </lineage>
</organism>
<feature type="region of interest" description="Disordered" evidence="1">
    <location>
        <begin position="13"/>
        <end position="94"/>
    </location>
</feature>
<feature type="compositionally biased region" description="Low complexity" evidence="1">
    <location>
        <begin position="61"/>
        <end position="71"/>
    </location>
</feature>
<reference evidence="2 3" key="1">
    <citation type="journal article" date="2021" name="BMC Genomics">
        <title>Datura genome reveals duplications of psychoactive alkaloid biosynthetic genes and high mutation rate following tissue culture.</title>
        <authorList>
            <person name="Rajewski A."/>
            <person name="Carter-House D."/>
            <person name="Stajich J."/>
            <person name="Litt A."/>
        </authorList>
    </citation>
    <scope>NUCLEOTIDE SEQUENCE [LARGE SCALE GENOMIC DNA]</scope>
    <source>
        <strain evidence="2">AR-01</strain>
    </source>
</reference>
<sequence length="207" mass="22190">MFELMSQLMERRASDRLSLASLSNQGGARKRIERTEASYRLQDENTKFEGEIKESHEGDLLDGSSSSGNNSDSDEGSGNKATNSPPGDSGPMKGYIIMGKMLGFRDSLSCQVKRAEKQFQEGLTTTTRGHLKRNITEVGGASSSSTPLVEGHITRATVSLESQTLVTSPPIIEVALPDPLSAAVTTDAIAKVPRAAPPQKVVPESRE</sequence>
<name>A0ABS8SIU3_DATST</name>
<feature type="compositionally biased region" description="Basic and acidic residues" evidence="1">
    <location>
        <begin position="33"/>
        <end position="59"/>
    </location>
</feature>
<keyword evidence="3" id="KW-1185">Reference proteome</keyword>
<proteinExistence type="predicted"/>
<evidence type="ECO:0000313" key="3">
    <source>
        <dbReference type="Proteomes" id="UP000823775"/>
    </source>
</evidence>
<accession>A0ABS8SIU3</accession>
<gene>
    <name evidence="2" type="ORF">HAX54_039056</name>
</gene>
<protein>
    <submittedName>
        <fullName evidence="2">Uncharacterized protein</fullName>
    </submittedName>
</protein>
<dbReference type="Proteomes" id="UP000823775">
    <property type="component" value="Unassembled WGS sequence"/>
</dbReference>
<evidence type="ECO:0000256" key="1">
    <source>
        <dbReference type="SAM" id="MobiDB-lite"/>
    </source>
</evidence>
<evidence type="ECO:0000313" key="2">
    <source>
        <dbReference type="EMBL" id="MCD7458755.1"/>
    </source>
</evidence>